<feature type="region of interest" description="Disordered" evidence="2">
    <location>
        <begin position="311"/>
        <end position="464"/>
    </location>
</feature>
<dbReference type="EMBL" id="BAAATR010000008">
    <property type="protein sequence ID" value="GAA2241739.1"/>
    <property type="molecule type" value="Genomic_DNA"/>
</dbReference>
<feature type="compositionally biased region" description="Gly residues" evidence="2">
    <location>
        <begin position="311"/>
        <end position="337"/>
    </location>
</feature>
<evidence type="ECO:0000313" key="4">
    <source>
        <dbReference type="EMBL" id="GAA2241739.1"/>
    </source>
</evidence>
<dbReference type="Proteomes" id="UP001500305">
    <property type="component" value="Unassembled WGS sequence"/>
</dbReference>
<proteinExistence type="inferred from homology"/>
<feature type="region of interest" description="Disordered" evidence="2">
    <location>
        <begin position="164"/>
        <end position="187"/>
    </location>
</feature>
<evidence type="ECO:0000256" key="1">
    <source>
        <dbReference type="ARBA" id="ARBA00010652"/>
    </source>
</evidence>
<organism evidence="4 5">
    <name type="scientific">Kitasatospora cystarginea</name>
    <dbReference type="NCBI Taxonomy" id="58350"/>
    <lineage>
        <taxon>Bacteria</taxon>
        <taxon>Bacillati</taxon>
        <taxon>Actinomycetota</taxon>
        <taxon>Actinomycetes</taxon>
        <taxon>Kitasatosporales</taxon>
        <taxon>Streptomycetaceae</taxon>
        <taxon>Kitasatospora</taxon>
    </lineage>
</organism>
<feature type="compositionally biased region" description="Gly residues" evidence="2">
    <location>
        <begin position="409"/>
        <end position="430"/>
    </location>
</feature>
<evidence type="ECO:0000259" key="3">
    <source>
        <dbReference type="Pfam" id="PF00823"/>
    </source>
</evidence>
<gene>
    <name evidence="4" type="ORF">GCM10010430_24130</name>
</gene>
<evidence type="ECO:0000313" key="5">
    <source>
        <dbReference type="Proteomes" id="UP001500305"/>
    </source>
</evidence>
<feature type="compositionally biased region" description="Pro residues" evidence="2">
    <location>
        <begin position="227"/>
        <end position="237"/>
    </location>
</feature>
<feature type="region of interest" description="Disordered" evidence="2">
    <location>
        <begin position="202"/>
        <end position="264"/>
    </location>
</feature>
<name>A0ABP5QTI7_9ACTN</name>
<comment type="similarity">
    <text evidence="1">Belongs to the mycobacterial PPE family.</text>
</comment>
<protein>
    <recommendedName>
        <fullName evidence="3">PPE domain-containing protein</fullName>
    </recommendedName>
</protein>
<comment type="caution">
    <text evidence="4">The sequence shown here is derived from an EMBL/GenBank/DDBJ whole genome shotgun (WGS) entry which is preliminary data.</text>
</comment>
<feature type="domain" description="PPE" evidence="3">
    <location>
        <begin position="18"/>
        <end position="155"/>
    </location>
</feature>
<feature type="compositionally biased region" description="Gly residues" evidence="2">
    <location>
        <begin position="343"/>
        <end position="385"/>
    </location>
</feature>
<dbReference type="InterPro" id="IPR038332">
    <property type="entry name" value="PPE_sf"/>
</dbReference>
<reference evidence="5" key="1">
    <citation type="journal article" date="2019" name="Int. J. Syst. Evol. Microbiol.">
        <title>The Global Catalogue of Microorganisms (GCM) 10K type strain sequencing project: providing services to taxonomists for standard genome sequencing and annotation.</title>
        <authorList>
            <consortium name="The Broad Institute Genomics Platform"/>
            <consortium name="The Broad Institute Genome Sequencing Center for Infectious Disease"/>
            <person name="Wu L."/>
            <person name="Ma J."/>
        </authorList>
    </citation>
    <scope>NUCLEOTIDE SEQUENCE [LARGE SCALE GENOMIC DNA]</scope>
    <source>
        <strain evidence="5">JCM 7356</strain>
    </source>
</reference>
<evidence type="ECO:0000256" key="2">
    <source>
        <dbReference type="SAM" id="MobiDB-lite"/>
    </source>
</evidence>
<feature type="compositionally biased region" description="Polar residues" evidence="2">
    <location>
        <begin position="205"/>
        <end position="223"/>
    </location>
</feature>
<dbReference type="InterPro" id="IPR000030">
    <property type="entry name" value="PPE_dom"/>
</dbReference>
<dbReference type="RefSeq" id="WP_344636301.1">
    <property type="nucleotide sequence ID" value="NZ_BAAATR010000008.1"/>
</dbReference>
<keyword evidence="5" id="KW-1185">Reference proteome</keyword>
<dbReference type="Pfam" id="PF00823">
    <property type="entry name" value="PPE"/>
    <property type="match status" value="1"/>
</dbReference>
<sequence length="464" mass="44884">MSDANTNFSGYSHGDMRRMVQSMDSGAVMAASDPWRKAAATLKQIRTALNTAAGDATHSWEGATSDAFYSKMTKLANSVNNVAAYANDAAVELQGISEAIDQAKRDMPEEPDFLDKVGDSIGDAAKSMVGEKTTPIADERKAQAVAVMDTLAVKYRASTAALKTPRTGNVDDPTDIPPPGDSSGAEAISGLFVGAGLGLASAGSTAETTRPSGRESASWSSGQTATPPKPVVAPPTDPGVWGGTANPAPRPQQPGSPGAGTGIDGGVVAPKPGKVGGGPIVTGGGGTGTTGTGTLPGTGACPPVVGGGGITGSSKGGLTSGGSSLGRGGLGAGGGRGAVRAGGAFGAEGMGGAEGGAGGAAGGGRMGRGLGQRSGGAAGEAGAAGAGRRSFTEGGSGLGRGRAQAGQSGQSGNGNGNGNGAHGAPGAGGKGAKKEKKGKDRPSYLVEDEETWKSGEKANPNVVE</sequence>
<dbReference type="SUPFAM" id="SSF140459">
    <property type="entry name" value="PE/PPE dimer-like"/>
    <property type="match status" value="1"/>
</dbReference>
<dbReference type="Gene3D" id="1.20.1260.20">
    <property type="entry name" value="PPE superfamily"/>
    <property type="match status" value="1"/>
</dbReference>
<accession>A0ABP5QTI7</accession>